<dbReference type="AlphaFoldDB" id="A0A5C4XQE9"/>
<dbReference type="EMBL" id="VDMN01000001">
    <property type="protein sequence ID" value="TNM65151.1"/>
    <property type="molecule type" value="Genomic_DNA"/>
</dbReference>
<dbReference type="NCBIfam" id="NF006040">
    <property type="entry name" value="PRK08183.1"/>
    <property type="match status" value="1"/>
</dbReference>
<dbReference type="OrthoDB" id="9795340at2"/>
<sequence>MKELLLQIFTWWNGQTMGTRFFTWRHGKKVGEDEMGNVYYEGPMTSWGKPKRWVIYKGYADASAIAPGWHGWMHYRTDIAPSQETYTAREWQKAHKPNMTGTPLAYHPQGSLAASGERPRVTGDYDAWTPGS</sequence>
<proteinExistence type="predicted"/>
<dbReference type="GO" id="GO:0045271">
    <property type="term" value="C:respiratory chain complex I"/>
    <property type="evidence" value="ECO:0007669"/>
    <property type="project" value="InterPro"/>
</dbReference>
<evidence type="ECO:0000256" key="1">
    <source>
        <dbReference type="SAM" id="MobiDB-lite"/>
    </source>
</evidence>
<accession>A0A5C4XQE9</accession>
<protein>
    <submittedName>
        <fullName evidence="2">NADH:ubiquinone oxidoreductase subunit NDUFA12</fullName>
    </submittedName>
</protein>
<dbReference type="InterPro" id="IPR007763">
    <property type="entry name" value="NDUFA12"/>
</dbReference>
<evidence type="ECO:0000313" key="3">
    <source>
        <dbReference type="Proteomes" id="UP000311605"/>
    </source>
</evidence>
<comment type="caution">
    <text evidence="2">The sequence shown here is derived from an EMBL/GenBank/DDBJ whole genome shotgun (WGS) entry which is preliminary data.</text>
</comment>
<dbReference type="Pfam" id="PF05071">
    <property type="entry name" value="NDUFA12"/>
    <property type="match status" value="1"/>
</dbReference>
<reference evidence="2 3" key="1">
    <citation type="submission" date="2019-06" db="EMBL/GenBank/DDBJ databases">
        <title>The draft genome of Rhizobium smilacinae PTYR-5.</title>
        <authorList>
            <person name="Liu L."/>
            <person name="Li L."/>
            <person name="Zhang X."/>
        </authorList>
    </citation>
    <scope>NUCLEOTIDE SEQUENCE [LARGE SCALE GENOMIC DNA]</scope>
    <source>
        <strain evidence="2 3">PTYR-5</strain>
    </source>
</reference>
<gene>
    <name evidence="2" type="ORF">FHP24_02350</name>
</gene>
<evidence type="ECO:0000313" key="2">
    <source>
        <dbReference type="EMBL" id="TNM65151.1"/>
    </source>
</evidence>
<organism evidence="2 3">
    <name type="scientific">Aliirhizobium smilacinae</name>
    <dbReference type="NCBI Taxonomy" id="1395944"/>
    <lineage>
        <taxon>Bacteria</taxon>
        <taxon>Pseudomonadati</taxon>
        <taxon>Pseudomonadota</taxon>
        <taxon>Alphaproteobacteria</taxon>
        <taxon>Hyphomicrobiales</taxon>
        <taxon>Rhizobiaceae</taxon>
        <taxon>Aliirhizobium</taxon>
    </lineage>
</organism>
<dbReference type="PANTHER" id="PTHR12910">
    <property type="entry name" value="NADH-UBIQUINONE OXIDOREDUCTASE SUBUNIT B17.2"/>
    <property type="match status" value="1"/>
</dbReference>
<keyword evidence="2" id="KW-0830">Ubiquinone</keyword>
<dbReference type="RefSeq" id="WP_139672301.1">
    <property type="nucleotide sequence ID" value="NZ_VDMN01000001.1"/>
</dbReference>
<keyword evidence="3" id="KW-1185">Reference proteome</keyword>
<dbReference type="Proteomes" id="UP000311605">
    <property type="component" value="Unassembled WGS sequence"/>
</dbReference>
<dbReference type="GO" id="GO:0006979">
    <property type="term" value="P:response to oxidative stress"/>
    <property type="evidence" value="ECO:0007669"/>
    <property type="project" value="TreeGrafter"/>
</dbReference>
<feature type="region of interest" description="Disordered" evidence="1">
    <location>
        <begin position="98"/>
        <end position="132"/>
    </location>
</feature>
<dbReference type="PANTHER" id="PTHR12910:SF2">
    <property type="entry name" value="NADH DEHYDROGENASE [UBIQUINONE] 1 ALPHA SUBCOMPLEX SUBUNIT 12"/>
    <property type="match status" value="1"/>
</dbReference>
<name>A0A5C4XQE9_9HYPH</name>